<feature type="domain" description="Selenoprotein methionine sulfoxide reductase A helical" evidence="6">
    <location>
        <begin position="163"/>
        <end position="203"/>
    </location>
</feature>
<accession>A0A182FBD2</accession>
<evidence type="ECO:0000256" key="1">
    <source>
        <dbReference type="ARBA" id="ARBA00005591"/>
    </source>
</evidence>
<keyword evidence="3" id="KW-0560">Oxidoreductase</keyword>
<dbReference type="InterPro" id="IPR036509">
    <property type="entry name" value="Met_Sox_Rdtase_MsrA_sf"/>
</dbReference>
<organism evidence="7 8">
    <name type="scientific">Anopheles albimanus</name>
    <name type="common">New world malaria mosquito</name>
    <dbReference type="NCBI Taxonomy" id="7167"/>
    <lineage>
        <taxon>Eukaryota</taxon>
        <taxon>Metazoa</taxon>
        <taxon>Ecdysozoa</taxon>
        <taxon>Arthropoda</taxon>
        <taxon>Hexapoda</taxon>
        <taxon>Insecta</taxon>
        <taxon>Pterygota</taxon>
        <taxon>Neoptera</taxon>
        <taxon>Endopterygota</taxon>
        <taxon>Diptera</taxon>
        <taxon>Nematocera</taxon>
        <taxon>Culicoidea</taxon>
        <taxon>Culicidae</taxon>
        <taxon>Anophelinae</taxon>
        <taxon>Anopheles</taxon>
    </lineage>
</organism>
<comment type="similarity">
    <text evidence="1">Belongs to the MsrA Met sulfoxide reductase family.</text>
</comment>
<dbReference type="HAMAP" id="MF_01401">
    <property type="entry name" value="MsrA"/>
    <property type="match status" value="1"/>
</dbReference>
<reference evidence="7" key="2">
    <citation type="submission" date="2022-08" db="UniProtKB">
        <authorList>
            <consortium name="EnsemblMetazoa"/>
        </authorList>
    </citation>
    <scope>IDENTIFICATION</scope>
    <source>
        <strain evidence="7">STECLA/ALBI9_A</strain>
    </source>
</reference>
<dbReference type="InterPro" id="IPR002569">
    <property type="entry name" value="Met_Sox_Rdtase_MsrA_dom"/>
</dbReference>
<evidence type="ECO:0000256" key="4">
    <source>
        <dbReference type="ARBA" id="ARBA00030643"/>
    </source>
</evidence>
<protein>
    <recommendedName>
        <fullName evidence="2">peptide-methionine (S)-S-oxide reductase</fullName>
        <ecNumber evidence="2">1.8.4.11</ecNumber>
    </recommendedName>
    <alternativeName>
        <fullName evidence="4">Peptide-methionine (S)-S-oxide reductase</fullName>
    </alternativeName>
</protein>
<dbReference type="SUPFAM" id="SSF55068">
    <property type="entry name" value="Peptide methionine sulfoxide reductase"/>
    <property type="match status" value="1"/>
</dbReference>
<sequence length="265" mass="29693">MVQSSKPMHDVYKTCKTATFGMGCFWGCDSLFGATKGVLRTRVGYAGGTTKNPSYKNMGDHTEVIEIDYDPEEISYKELLELFWNNHEYGLTKRMKRQYMSLILYHNDEQQKIAEESLAYEQAQRAPEKIVTEIAEAGDFYPAEDYHQKYRLQGHSDLAKAIGLTPELLQTSHVAARLNGYLIGVGGLEQFESEAPRLGLDTEHIRYCAMSIFISLLFVGILIAVAVALGIYFGLLNVDDTAPGFSDLVHKTGDSIKDSIQKKLD</sequence>
<dbReference type="EC" id="1.8.4.11" evidence="2"/>
<evidence type="ECO:0000256" key="2">
    <source>
        <dbReference type="ARBA" id="ARBA00012502"/>
    </source>
</evidence>
<reference evidence="7 8" key="1">
    <citation type="journal article" date="2017" name="G3 (Bethesda)">
        <title>The Physical Genome Mapping of Anopheles albimanus Corrected Scaffold Misassemblies and Identified Interarm Rearrangements in Genus Anopheles.</title>
        <authorList>
            <person name="Artemov G.N."/>
            <person name="Peery A.N."/>
            <person name="Jiang X."/>
            <person name="Tu Z."/>
            <person name="Stegniy V.N."/>
            <person name="Sharakhova M.V."/>
            <person name="Sharakhov I.V."/>
        </authorList>
    </citation>
    <scope>NUCLEOTIDE SEQUENCE [LARGE SCALE GENOMIC DNA]</scope>
    <source>
        <strain evidence="7 8">ALBI9_A</strain>
    </source>
</reference>
<evidence type="ECO:0000256" key="3">
    <source>
        <dbReference type="ARBA" id="ARBA00023002"/>
    </source>
</evidence>
<evidence type="ECO:0000259" key="6">
    <source>
        <dbReference type="Pfam" id="PF20939"/>
    </source>
</evidence>
<dbReference type="Proteomes" id="UP000069272">
    <property type="component" value="Chromosome 3R"/>
</dbReference>
<dbReference type="EnsemblMetazoa" id="AALB003815-RA">
    <property type="protein sequence ID" value="AALB003815-PA"/>
    <property type="gene ID" value="AALB003815"/>
</dbReference>
<dbReference type="VEuPathDB" id="VectorBase:AALB017461"/>
<evidence type="ECO:0000259" key="5">
    <source>
        <dbReference type="Pfam" id="PF01625"/>
    </source>
</evidence>
<dbReference type="Pfam" id="PF01625">
    <property type="entry name" value="PMSR"/>
    <property type="match status" value="1"/>
</dbReference>
<evidence type="ECO:0000313" key="8">
    <source>
        <dbReference type="Proteomes" id="UP000069272"/>
    </source>
</evidence>
<dbReference type="NCBIfam" id="TIGR00401">
    <property type="entry name" value="msrA"/>
    <property type="match status" value="1"/>
</dbReference>
<dbReference type="PANTHER" id="PTHR43774">
    <property type="entry name" value="PEPTIDE METHIONINE SULFOXIDE REDUCTASE"/>
    <property type="match status" value="1"/>
</dbReference>
<feature type="domain" description="Peptide methionine sulphoxide reductase MsrA" evidence="5">
    <location>
        <begin position="17"/>
        <end position="154"/>
    </location>
</feature>
<dbReference type="GO" id="GO:0008113">
    <property type="term" value="F:peptide-methionine (S)-S-oxide reductase activity"/>
    <property type="evidence" value="ECO:0007669"/>
    <property type="project" value="UniProtKB-EC"/>
</dbReference>
<proteinExistence type="inferred from homology"/>
<dbReference type="VEuPathDB" id="VectorBase:AALB20_030741"/>
<name>A0A182FBD2_ANOAL</name>
<dbReference type="InterPro" id="IPR049006">
    <property type="entry name" value="MsrA_helical"/>
</dbReference>
<dbReference type="AlphaFoldDB" id="A0A182FBD2"/>
<dbReference type="STRING" id="7167.A0A182FBD2"/>
<evidence type="ECO:0000313" key="7">
    <source>
        <dbReference type="EnsemblMetazoa" id="AALB003815-PA"/>
    </source>
</evidence>
<dbReference type="PANTHER" id="PTHR43774:SF1">
    <property type="entry name" value="PEPTIDE METHIONINE SULFOXIDE REDUCTASE MSRA 2"/>
    <property type="match status" value="1"/>
</dbReference>
<dbReference type="FunFam" id="3.30.1060.10:FF:000004">
    <property type="entry name" value="Peptide methionine sulfoxide reductase A5"/>
    <property type="match status" value="1"/>
</dbReference>
<dbReference type="Pfam" id="PF20939">
    <property type="entry name" value="MsrA_helical"/>
    <property type="match status" value="1"/>
</dbReference>
<keyword evidence="8" id="KW-1185">Reference proteome</keyword>
<dbReference type="Gene3D" id="3.30.1060.10">
    <property type="entry name" value="Peptide methionine sulphoxide reductase MsrA"/>
    <property type="match status" value="1"/>
</dbReference>